<dbReference type="AlphaFoldDB" id="A0A9P0DWU2"/>
<dbReference type="PROSITE" id="PS51029">
    <property type="entry name" value="MADF"/>
    <property type="match status" value="1"/>
</dbReference>
<dbReference type="OrthoDB" id="6797904at2759"/>
<evidence type="ECO:0000259" key="2">
    <source>
        <dbReference type="PROSITE" id="PS51029"/>
    </source>
</evidence>
<name>A0A9P0DWU2_PHACE</name>
<evidence type="ECO:0000313" key="3">
    <source>
        <dbReference type="EMBL" id="CAH1176598.1"/>
    </source>
</evidence>
<sequence>MDDVEEILDLDSDEEGNIDDCTFVKLVECRPWLYDSEHSKYKNNMFKEETWRLISNAMGWENDESEMTGAGVARCKSTWKRLRDNFMRALRRLPSGAGPEEIDSLRKKPIYDALMFLRKVKDKNTRKSSSNFKKSAPAIKKHKVSSPSVPREQWNELIIINENDNLTEDKENQNGEHFTQGQSPKLQSPELVSSDQPGFSGATRKLNVGSSPLPFEATIKHPPPKRINPPTDTHSKKRLPNSTNLRKCSAKDSKL</sequence>
<dbReference type="Pfam" id="PF10545">
    <property type="entry name" value="MADF_DNA_bdg"/>
    <property type="match status" value="1"/>
</dbReference>
<dbReference type="PANTHER" id="PTHR12243">
    <property type="entry name" value="MADF DOMAIN TRANSCRIPTION FACTOR"/>
    <property type="match status" value="1"/>
</dbReference>
<dbReference type="SMART" id="SM00595">
    <property type="entry name" value="MADF"/>
    <property type="match status" value="1"/>
</dbReference>
<proteinExistence type="predicted"/>
<feature type="domain" description="MADF" evidence="2">
    <location>
        <begin position="22"/>
        <end position="122"/>
    </location>
</feature>
<feature type="compositionally biased region" description="Polar residues" evidence="1">
    <location>
        <begin position="175"/>
        <end position="197"/>
    </location>
</feature>
<reference evidence="3" key="1">
    <citation type="submission" date="2022-01" db="EMBL/GenBank/DDBJ databases">
        <authorList>
            <person name="King R."/>
        </authorList>
    </citation>
    <scope>NUCLEOTIDE SEQUENCE</scope>
</reference>
<keyword evidence="4" id="KW-1185">Reference proteome</keyword>
<feature type="region of interest" description="Disordered" evidence="1">
    <location>
        <begin position="125"/>
        <end position="150"/>
    </location>
</feature>
<dbReference type="EMBL" id="OU896713">
    <property type="protein sequence ID" value="CAH1176598.1"/>
    <property type="molecule type" value="Genomic_DNA"/>
</dbReference>
<feature type="region of interest" description="Disordered" evidence="1">
    <location>
        <begin position="168"/>
        <end position="255"/>
    </location>
</feature>
<accession>A0A9P0DWU2</accession>
<organism evidence="3 4">
    <name type="scientific">Phaedon cochleariae</name>
    <name type="common">Mustard beetle</name>
    <dbReference type="NCBI Taxonomy" id="80249"/>
    <lineage>
        <taxon>Eukaryota</taxon>
        <taxon>Metazoa</taxon>
        <taxon>Ecdysozoa</taxon>
        <taxon>Arthropoda</taxon>
        <taxon>Hexapoda</taxon>
        <taxon>Insecta</taxon>
        <taxon>Pterygota</taxon>
        <taxon>Neoptera</taxon>
        <taxon>Endopterygota</taxon>
        <taxon>Coleoptera</taxon>
        <taxon>Polyphaga</taxon>
        <taxon>Cucujiformia</taxon>
        <taxon>Chrysomeloidea</taxon>
        <taxon>Chrysomelidae</taxon>
        <taxon>Chrysomelinae</taxon>
        <taxon>Chrysomelini</taxon>
        <taxon>Phaedon</taxon>
    </lineage>
</organism>
<dbReference type="PANTHER" id="PTHR12243:SF67">
    <property type="entry name" value="COREPRESSOR OF PANGOLIN, ISOFORM A-RELATED"/>
    <property type="match status" value="1"/>
</dbReference>
<dbReference type="Proteomes" id="UP001153737">
    <property type="component" value="Chromosome 7"/>
</dbReference>
<protein>
    <recommendedName>
        <fullName evidence="2">MADF domain-containing protein</fullName>
    </recommendedName>
</protein>
<gene>
    <name evidence="3" type="ORF">PHAECO_LOCUS11187</name>
</gene>
<reference evidence="3" key="2">
    <citation type="submission" date="2022-10" db="EMBL/GenBank/DDBJ databases">
        <authorList>
            <consortium name="ENA_rothamsted_submissions"/>
            <consortium name="culmorum"/>
            <person name="King R."/>
        </authorList>
    </citation>
    <scope>NUCLEOTIDE SEQUENCE</scope>
</reference>
<evidence type="ECO:0000313" key="4">
    <source>
        <dbReference type="Proteomes" id="UP001153737"/>
    </source>
</evidence>
<dbReference type="InterPro" id="IPR039353">
    <property type="entry name" value="TF_Adf1"/>
</dbReference>
<dbReference type="InterPro" id="IPR006578">
    <property type="entry name" value="MADF-dom"/>
</dbReference>
<evidence type="ECO:0000256" key="1">
    <source>
        <dbReference type="SAM" id="MobiDB-lite"/>
    </source>
</evidence>